<keyword evidence="6" id="KW-0690">Ribosome biogenesis</keyword>
<dbReference type="GO" id="GO:0000027">
    <property type="term" value="P:ribosomal large subunit assembly"/>
    <property type="evidence" value="ECO:0007669"/>
    <property type="project" value="InterPro"/>
</dbReference>
<comment type="subunit">
    <text evidence="3 6">Associates with the pre-60S ribosomal particle.</text>
</comment>
<keyword evidence="10" id="KW-1185">Reference proteome</keyword>
<evidence type="ECO:0000256" key="5">
    <source>
        <dbReference type="ARBA" id="ARBA00023242"/>
    </source>
</evidence>
<dbReference type="FunFam" id="3.30.70.1730:FF:000005">
    <property type="entry name" value="Ribosome assembly factor mrt4"/>
    <property type="match status" value="1"/>
</dbReference>
<evidence type="ECO:0000313" key="9">
    <source>
        <dbReference type="EMBL" id="WFD34457.1"/>
    </source>
</evidence>
<evidence type="ECO:0000256" key="1">
    <source>
        <dbReference type="ARBA" id="ARBA00004046"/>
    </source>
</evidence>
<evidence type="ECO:0000256" key="2">
    <source>
        <dbReference type="ARBA" id="ARBA00008889"/>
    </source>
</evidence>
<name>A0AAF0ETV2_9BASI</name>
<dbReference type="Proteomes" id="UP001219933">
    <property type="component" value="Chromosome 2"/>
</dbReference>
<sequence length="284" mass="31547">MAKSKRAKVISLTRTKTKTREDKESHMDNVRAAAQEYEYVWVFAIANMRNSYLAEVRRLWSGSRMLFGKLRVVAKALGESPEEEVRPGIGAISQRLRGNVGLLFTNSPPAEVQDWCEDYRRLDFARMGNKATETITLPAGPVMMRTDPPETLPHPMEPHLRKLGMPTQLKNGVPTLLQDYVVCKKGEALTAERAQILKLLMIQMAHFRLVPIAYWSAADGNLTDIELDEDDKELVELAGAALPPKGSATSGARARAMDEDDDDEDDAVDPIEARDAAMMLPAGL</sequence>
<keyword evidence="4 6" id="KW-0963">Cytoplasm</keyword>
<comment type="function">
    <text evidence="1 6">Component of the ribosome assembly machinery. Nuclear paralog of the ribosomal protein P0, it binds pre-60S subunits at an early stage of assembly in the nucleolus, and is replaced by P0 in cytoplasmic pre-60S subunits and mature 80S ribosomes.</text>
</comment>
<dbReference type="GO" id="GO:0030687">
    <property type="term" value="C:preribosome, large subunit precursor"/>
    <property type="evidence" value="ECO:0007669"/>
    <property type="project" value="TreeGrafter"/>
</dbReference>
<dbReference type="PANTHER" id="PTHR45841">
    <property type="entry name" value="MRNA TURNOVER PROTEIN 4 MRTO4"/>
    <property type="match status" value="1"/>
</dbReference>
<feature type="region of interest" description="Disordered" evidence="7">
    <location>
        <begin position="241"/>
        <end position="271"/>
    </location>
</feature>
<gene>
    <name evidence="9" type="primary">MRT4</name>
    <name evidence="9" type="ORF">MCUN1_001298</name>
</gene>
<dbReference type="GO" id="GO:0003723">
    <property type="term" value="F:RNA binding"/>
    <property type="evidence" value="ECO:0007669"/>
    <property type="project" value="TreeGrafter"/>
</dbReference>
<evidence type="ECO:0000256" key="4">
    <source>
        <dbReference type="ARBA" id="ARBA00022490"/>
    </source>
</evidence>
<feature type="domain" description="Large ribosomal subunit protein uL10-like insertion" evidence="8">
    <location>
        <begin position="125"/>
        <end position="202"/>
    </location>
</feature>
<comment type="similarity">
    <text evidence="2 6">Belongs to the universal ribosomal protein uL10 family.</text>
</comment>
<evidence type="ECO:0000256" key="6">
    <source>
        <dbReference type="RuleBase" id="RU364039"/>
    </source>
</evidence>
<evidence type="ECO:0000259" key="8">
    <source>
        <dbReference type="Pfam" id="PF17777"/>
    </source>
</evidence>
<dbReference type="CDD" id="cd05796">
    <property type="entry name" value="Ribosomal_P0_like"/>
    <property type="match status" value="1"/>
</dbReference>
<dbReference type="InterPro" id="IPR001790">
    <property type="entry name" value="Ribosomal_uL10"/>
</dbReference>
<dbReference type="InterPro" id="IPR040637">
    <property type="entry name" value="Ribosomal_uL10-like_insert"/>
</dbReference>
<comment type="subcellular location">
    <subcellularLocation>
        <location evidence="6">Cytoplasm</location>
    </subcellularLocation>
    <subcellularLocation>
        <location evidence="6">Nucleus</location>
        <location evidence="6">Nucleolus</location>
    </subcellularLocation>
</comment>
<dbReference type="Pfam" id="PF17777">
    <property type="entry name" value="RL10P_insert"/>
    <property type="match status" value="1"/>
</dbReference>
<dbReference type="Pfam" id="PF00466">
    <property type="entry name" value="Ribosomal_L10"/>
    <property type="match status" value="1"/>
</dbReference>
<dbReference type="InterPro" id="IPR051742">
    <property type="entry name" value="Ribosome_Assembly_uL10"/>
</dbReference>
<protein>
    <recommendedName>
        <fullName evidence="6">Ribosome assembly factor mrt4</fullName>
    </recommendedName>
</protein>
<dbReference type="FunFam" id="3.90.105.20:FF:000003">
    <property type="entry name" value="Ribosome assembly factor mrt4"/>
    <property type="match status" value="1"/>
</dbReference>
<organism evidence="9 10">
    <name type="scientific">Malassezia cuniculi</name>
    <dbReference type="NCBI Taxonomy" id="948313"/>
    <lineage>
        <taxon>Eukaryota</taxon>
        <taxon>Fungi</taxon>
        <taxon>Dikarya</taxon>
        <taxon>Basidiomycota</taxon>
        <taxon>Ustilaginomycotina</taxon>
        <taxon>Malasseziomycetes</taxon>
        <taxon>Malasseziales</taxon>
        <taxon>Malasseziaceae</taxon>
        <taxon>Malassezia</taxon>
    </lineage>
</organism>
<reference evidence="9" key="1">
    <citation type="submission" date="2023-03" db="EMBL/GenBank/DDBJ databases">
        <title>Mating type loci evolution in Malassezia.</title>
        <authorList>
            <person name="Coelho M.A."/>
        </authorList>
    </citation>
    <scope>NUCLEOTIDE SEQUENCE</scope>
    <source>
        <strain evidence="9">CBS 11721</strain>
    </source>
</reference>
<dbReference type="InterPro" id="IPR033867">
    <property type="entry name" value="Mrt4"/>
</dbReference>
<feature type="compositionally biased region" description="Acidic residues" evidence="7">
    <location>
        <begin position="258"/>
        <end position="269"/>
    </location>
</feature>
<dbReference type="InterPro" id="IPR043141">
    <property type="entry name" value="Ribosomal_uL10-like_sf"/>
</dbReference>
<dbReference type="InterPro" id="IPR043164">
    <property type="entry name" value="Ribosomal_uL10-like_insert_sf"/>
</dbReference>
<dbReference type="Gene3D" id="3.30.70.1730">
    <property type="match status" value="1"/>
</dbReference>
<accession>A0AAF0ETV2</accession>
<dbReference type="AlphaFoldDB" id="A0AAF0ETV2"/>
<dbReference type="GO" id="GO:0006364">
    <property type="term" value="P:rRNA processing"/>
    <property type="evidence" value="ECO:0007669"/>
    <property type="project" value="TreeGrafter"/>
</dbReference>
<dbReference type="SUPFAM" id="SSF160369">
    <property type="entry name" value="Ribosomal protein L10-like"/>
    <property type="match status" value="1"/>
</dbReference>
<dbReference type="GO" id="GO:0000956">
    <property type="term" value="P:nuclear-transcribed mRNA catabolic process"/>
    <property type="evidence" value="ECO:0007669"/>
    <property type="project" value="TreeGrafter"/>
</dbReference>
<evidence type="ECO:0000313" key="10">
    <source>
        <dbReference type="Proteomes" id="UP001219933"/>
    </source>
</evidence>
<dbReference type="PANTHER" id="PTHR45841:SF1">
    <property type="entry name" value="MRNA TURNOVER PROTEIN 4 HOMOLOG"/>
    <property type="match status" value="1"/>
</dbReference>
<evidence type="ECO:0000256" key="7">
    <source>
        <dbReference type="SAM" id="MobiDB-lite"/>
    </source>
</evidence>
<dbReference type="EMBL" id="CP119878">
    <property type="protein sequence ID" value="WFD34457.1"/>
    <property type="molecule type" value="Genomic_DNA"/>
</dbReference>
<keyword evidence="5 6" id="KW-0539">Nucleus</keyword>
<proteinExistence type="inferred from homology"/>
<dbReference type="GO" id="GO:0005730">
    <property type="term" value="C:nucleolus"/>
    <property type="evidence" value="ECO:0007669"/>
    <property type="project" value="UniProtKB-SubCell"/>
</dbReference>
<evidence type="ECO:0000256" key="3">
    <source>
        <dbReference type="ARBA" id="ARBA00011117"/>
    </source>
</evidence>
<dbReference type="GO" id="GO:0005737">
    <property type="term" value="C:cytoplasm"/>
    <property type="evidence" value="ECO:0007669"/>
    <property type="project" value="UniProtKB-SubCell"/>
</dbReference>
<dbReference type="Gene3D" id="3.90.105.20">
    <property type="match status" value="1"/>
</dbReference>